<dbReference type="EMBL" id="JANBUY010000114">
    <property type="protein sequence ID" value="KAJ2863675.1"/>
    <property type="molecule type" value="Genomic_DNA"/>
</dbReference>
<gene>
    <name evidence="5" type="ORF">GGH94_003449</name>
</gene>
<feature type="compositionally biased region" description="Gly residues" evidence="3">
    <location>
        <begin position="130"/>
        <end position="140"/>
    </location>
</feature>
<sequence>MTCKVFVGSIPWGVESPRLAEIFSEFGTVVDSKVITDRETGRSRGFGFVTFSNADEAQKAIAGGQDMEIDERKISVNPANEQEARPPRPRFNNNRSYQGQEGGNYHQQQQQDGGEYDNQAQGGNDYGTYGRRGGYGGARGGRSNPRQEGGFRSNNYNAGGYNNGGGYNNRQHQYDGGNRQEGGYNNYGGQQQQQHYGGGENQA</sequence>
<dbReference type="SMART" id="SM00360">
    <property type="entry name" value="RRM"/>
    <property type="match status" value="1"/>
</dbReference>
<dbReference type="Proteomes" id="UP001140074">
    <property type="component" value="Unassembled WGS sequence"/>
</dbReference>
<organism evidence="5 6">
    <name type="scientific">Coemansia aciculifera</name>
    <dbReference type="NCBI Taxonomy" id="417176"/>
    <lineage>
        <taxon>Eukaryota</taxon>
        <taxon>Fungi</taxon>
        <taxon>Fungi incertae sedis</taxon>
        <taxon>Zoopagomycota</taxon>
        <taxon>Kickxellomycotina</taxon>
        <taxon>Kickxellomycetes</taxon>
        <taxon>Kickxellales</taxon>
        <taxon>Kickxellaceae</taxon>
        <taxon>Coemansia</taxon>
    </lineage>
</organism>
<dbReference type="InterPro" id="IPR048289">
    <property type="entry name" value="RRM2_NsCP33-like"/>
</dbReference>
<evidence type="ECO:0000313" key="6">
    <source>
        <dbReference type="Proteomes" id="UP001140074"/>
    </source>
</evidence>
<evidence type="ECO:0000256" key="2">
    <source>
        <dbReference type="PROSITE-ProRule" id="PRU00176"/>
    </source>
</evidence>
<proteinExistence type="predicted"/>
<dbReference type="InterPro" id="IPR012677">
    <property type="entry name" value="Nucleotide-bd_a/b_plait_sf"/>
</dbReference>
<dbReference type="Pfam" id="PF00076">
    <property type="entry name" value="RRM_1"/>
    <property type="match status" value="1"/>
</dbReference>
<accession>A0A9W8M688</accession>
<dbReference type="PROSITE" id="PS50102">
    <property type="entry name" value="RRM"/>
    <property type="match status" value="1"/>
</dbReference>
<evidence type="ECO:0000313" key="5">
    <source>
        <dbReference type="EMBL" id="KAJ2863675.1"/>
    </source>
</evidence>
<protein>
    <recommendedName>
        <fullName evidence="4">RRM domain-containing protein</fullName>
    </recommendedName>
</protein>
<dbReference type="AlphaFoldDB" id="A0A9W8M688"/>
<evidence type="ECO:0000256" key="1">
    <source>
        <dbReference type="ARBA" id="ARBA00022884"/>
    </source>
</evidence>
<keyword evidence="6" id="KW-1185">Reference proteome</keyword>
<feature type="domain" description="RRM" evidence="4">
    <location>
        <begin position="3"/>
        <end position="81"/>
    </location>
</feature>
<dbReference type="InterPro" id="IPR000504">
    <property type="entry name" value="RRM_dom"/>
</dbReference>
<reference evidence="5" key="1">
    <citation type="submission" date="2022-07" db="EMBL/GenBank/DDBJ databases">
        <title>Phylogenomic reconstructions and comparative analyses of Kickxellomycotina fungi.</title>
        <authorList>
            <person name="Reynolds N.K."/>
            <person name="Stajich J.E."/>
            <person name="Barry K."/>
            <person name="Grigoriev I.V."/>
            <person name="Crous P."/>
            <person name="Smith M.E."/>
        </authorList>
    </citation>
    <scope>NUCLEOTIDE SEQUENCE</scope>
    <source>
        <strain evidence="5">RSA 476</strain>
    </source>
</reference>
<dbReference type="SUPFAM" id="SSF54928">
    <property type="entry name" value="RNA-binding domain, RBD"/>
    <property type="match status" value="1"/>
</dbReference>
<dbReference type="GO" id="GO:0003723">
    <property type="term" value="F:RNA binding"/>
    <property type="evidence" value="ECO:0007669"/>
    <property type="project" value="UniProtKB-UniRule"/>
</dbReference>
<comment type="caution">
    <text evidence="5">The sequence shown here is derived from an EMBL/GenBank/DDBJ whole genome shotgun (WGS) entry which is preliminary data.</text>
</comment>
<evidence type="ECO:0000256" key="3">
    <source>
        <dbReference type="SAM" id="MobiDB-lite"/>
    </source>
</evidence>
<evidence type="ECO:0000259" key="4">
    <source>
        <dbReference type="PROSITE" id="PS50102"/>
    </source>
</evidence>
<name>A0A9W8M688_9FUNG</name>
<feature type="compositionally biased region" description="Low complexity" evidence="3">
    <location>
        <begin position="181"/>
        <end position="195"/>
    </location>
</feature>
<dbReference type="PANTHER" id="PTHR11176:SF57">
    <property type="entry name" value="PROTEIN BOULE"/>
    <property type="match status" value="1"/>
</dbReference>
<keyword evidence="1 2" id="KW-0694">RNA-binding</keyword>
<feature type="compositionally biased region" description="Low complexity" evidence="3">
    <location>
        <begin position="90"/>
        <end position="129"/>
    </location>
</feature>
<dbReference type="PANTHER" id="PTHR11176">
    <property type="entry name" value="BOULE-RELATED"/>
    <property type="match status" value="1"/>
</dbReference>
<dbReference type="Gene3D" id="3.30.70.330">
    <property type="match status" value="1"/>
</dbReference>
<dbReference type="CDD" id="cd21608">
    <property type="entry name" value="RRM2_NsCP33_like"/>
    <property type="match status" value="1"/>
</dbReference>
<feature type="region of interest" description="Disordered" evidence="3">
    <location>
        <begin position="76"/>
        <end position="203"/>
    </location>
</feature>
<dbReference type="InterPro" id="IPR035979">
    <property type="entry name" value="RBD_domain_sf"/>
</dbReference>